<dbReference type="PANTHER" id="PTHR23337">
    <property type="entry name" value="ZINC FINGER CW-TYPE COILED-COIL DOMAIN PROTEIN 1"/>
    <property type="match status" value="1"/>
</dbReference>
<keyword evidence="4" id="KW-0539">Nucleus</keyword>
<reference evidence="6" key="1">
    <citation type="submission" date="2021-02" db="EMBL/GenBank/DDBJ databases">
        <authorList>
            <person name="Nowell W R."/>
        </authorList>
    </citation>
    <scope>NUCLEOTIDE SEQUENCE</scope>
</reference>
<keyword evidence="3 5" id="KW-0175">Coiled coil</keyword>
<evidence type="ECO:0000256" key="5">
    <source>
        <dbReference type="SAM" id="Coils"/>
    </source>
</evidence>
<feature type="non-terminal residue" evidence="6">
    <location>
        <position position="1"/>
    </location>
</feature>
<evidence type="ECO:0000313" key="6">
    <source>
        <dbReference type="EMBL" id="CAF5132670.1"/>
    </source>
</evidence>
<evidence type="ECO:0000256" key="2">
    <source>
        <dbReference type="ARBA" id="ARBA00022723"/>
    </source>
</evidence>
<evidence type="ECO:0000256" key="1">
    <source>
        <dbReference type="ARBA" id="ARBA00004123"/>
    </source>
</evidence>
<dbReference type="Proteomes" id="UP000681967">
    <property type="component" value="Unassembled WGS sequence"/>
</dbReference>
<name>A0A8S3FP87_9BILA</name>
<gene>
    <name evidence="6" type="ORF">BYL167_LOCUS68777</name>
</gene>
<dbReference type="EMBL" id="CAJOBH010248656">
    <property type="protein sequence ID" value="CAF5132670.1"/>
    <property type="molecule type" value="Genomic_DNA"/>
</dbReference>
<accession>A0A8S3FP87</accession>
<dbReference type="AlphaFoldDB" id="A0A8S3FP87"/>
<feature type="coiled-coil region" evidence="5">
    <location>
        <begin position="82"/>
        <end position="116"/>
    </location>
</feature>
<comment type="subcellular location">
    <subcellularLocation>
        <location evidence="1">Nucleus</location>
    </subcellularLocation>
</comment>
<protein>
    <submittedName>
        <fullName evidence="6">Uncharacterized protein</fullName>
    </submittedName>
</protein>
<dbReference type="PANTHER" id="PTHR23337:SF3">
    <property type="entry name" value="MORC FAMILY CW-TYPE ZINC FINGER 2"/>
    <property type="match status" value="1"/>
</dbReference>
<evidence type="ECO:0000256" key="4">
    <source>
        <dbReference type="ARBA" id="ARBA00023242"/>
    </source>
</evidence>
<comment type="caution">
    <text evidence="6">The sequence shown here is derived from an EMBL/GenBank/DDBJ whole genome shotgun (WGS) entry which is preliminary data.</text>
</comment>
<keyword evidence="2" id="KW-0479">Metal-binding</keyword>
<evidence type="ECO:0000256" key="3">
    <source>
        <dbReference type="ARBA" id="ARBA00023054"/>
    </source>
</evidence>
<organism evidence="6 7">
    <name type="scientific">Rotaria magnacalcarata</name>
    <dbReference type="NCBI Taxonomy" id="392030"/>
    <lineage>
        <taxon>Eukaryota</taxon>
        <taxon>Metazoa</taxon>
        <taxon>Spiralia</taxon>
        <taxon>Gnathifera</taxon>
        <taxon>Rotifera</taxon>
        <taxon>Eurotatoria</taxon>
        <taxon>Bdelloidea</taxon>
        <taxon>Philodinida</taxon>
        <taxon>Philodinidae</taxon>
        <taxon>Rotaria</taxon>
    </lineage>
</organism>
<dbReference type="GO" id="GO:0046872">
    <property type="term" value="F:metal ion binding"/>
    <property type="evidence" value="ECO:0007669"/>
    <property type="project" value="UniProtKB-KW"/>
</dbReference>
<sequence length="202" mass="24052">SELNIKTDPYDILIDSRNRQHLFDDDDDNIPLEYRSLRAYVCILYYEPRMRITIQRRRVITKKLPHTLYKPRQYQFKSTRFKTRSEQEIKKCEKELESLEERKREADSQVHHLQQTIGVTTSLEERARLRKLQINAAELKDLTIRLRNGLARKKSEMNTTKTLTFIYGLNIQNRAGDGVFVYNCGRLIKMYEKLGQPNKKTV</sequence>
<dbReference type="GO" id="GO:0005634">
    <property type="term" value="C:nucleus"/>
    <property type="evidence" value="ECO:0007669"/>
    <property type="project" value="UniProtKB-SubCell"/>
</dbReference>
<evidence type="ECO:0000313" key="7">
    <source>
        <dbReference type="Proteomes" id="UP000681967"/>
    </source>
</evidence>
<proteinExistence type="predicted"/>